<protein>
    <recommendedName>
        <fullName evidence="4">EF-hand domain-containing protein</fullName>
    </recommendedName>
</protein>
<organism evidence="2 3">
    <name type="scientific">Saccharospirillum salsuginis</name>
    <dbReference type="NCBI Taxonomy" id="418750"/>
    <lineage>
        <taxon>Bacteria</taxon>
        <taxon>Pseudomonadati</taxon>
        <taxon>Pseudomonadota</taxon>
        <taxon>Gammaproteobacteria</taxon>
        <taxon>Oceanospirillales</taxon>
        <taxon>Saccharospirillaceae</taxon>
        <taxon>Saccharospirillum</taxon>
    </lineage>
</organism>
<feature type="signal peptide" evidence="1">
    <location>
        <begin position="1"/>
        <end position="19"/>
    </location>
</feature>
<dbReference type="Proteomes" id="UP000626148">
    <property type="component" value="Unassembled WGS sequence"/>
</dbReference>
<evidence type="ECO:0008006" key="4">
    <source>
        <dbReference type="Google" id="ProtNLM"/>
    </source>
</evidence>
<sequence>MKLVPTLGVLIALSAAVQAESTMNVAHMHLDHVGTEWPETPNQLGLLTTAINEATVAETHMTLALDHGGNLDTLKQHVGHVIHALDPEEQASGPGAGFGVIEGTDGAEKHMLYAAQSPGASDNIINNNLSVRNPLKNAESLAKKAVRRGKAVLEADSVAGAEEDLQAMAWLVNAMIHGIDENGDGVINADKTEGGLNIAREQLAEIREAEGL</sequence>
<dbReference type="EMBL" id="BMXR01000003">
    <property type="protein sequence ID" value="GGX47255.1"/>
    <property type="molecule type" value="Genomic_DNA"/>
</dbReference>
<keyword evidence="1" id="KW-0732">Signal</keyword>
<comment type="caution">
    <text evidence="2">The sequence shown here is derived from an EMBL/GenBank/DDBJ whole genome shotgun (WGS) entry which is preliminary data.</text>
</comment>
<proteinExistence type="predicted"/>
<dbReference type="RefSeq" id="WP_189607671.1">
    <property type="nucleotide sequence ID" value="NZ_BMXR01000003.1"/>
</dbReference>
<accession>A0A918N8A1</accession>
<evidence type="ECO:0000256" key="1">
    <source>
        <dbReference type="SAM" id="SignalP"/>
    </source>
</evidence>
<gene>
    <name evidence="2" type="ORF">GCM10007392_12610</name>
</gene>
<reference evidence="2" key="2">
    <citation type="submission" date="2020-09" db="EMBL/GenBank/DDBJ databases">
        <authorList>
            <person name="Sun Q."/>
            <person name="Kim S."/>
        </authorList>
    </citation>
    <scope>NUCLEOTIDE SEQUENCE</scope>
    <source>
        <strain evidence="2">KCTC 22169</strain>
    </source>
</reference>
<feature type="chain" id="PRO_5037885108" description="EF-hand domain-containing protein" evidence="1">
    <location>
        <begin position="20"/>
        <end position="212"/>
    </location>
</feature>
<dbReference type="AlphaFoldDB" id="A0A918N8A1"/>
<name>A0A918N8A1_9GAMM</name>
<keyword evidence="3" id="KW-1185">Reference proteome</keyword>
<reference evidence="2" key="1">
    <citation type="journal article" date="2014" name="Int. J. Syst. Evol. Microbiol.">
        <title>Complete genome sequence of Corynebacterium casei LMG S-19264T (=DSM 44701T), isolated from a smear-ripened cheese.</title>
        <authorList>
            <consortium name="US DOE Joint Genome Institute (JGI-PGF)"/>
            <person name="Walter F."/>
            <person name="Albersmeier A."/>
            <person name="Kalinowski J."/>
            <person name="Ruckert C."/>
        </authorList>
    </citation>
    <scope>NUCLEOTIDE SEQUENCE</scope>
    <source>
        <strain evidence="2">KCTC 22169</strain>
    </source>
</reference>
<evidence type="ECO:0000313" key="3">
    <source>
        <dbReference type="Proteomes" id="UP000626148"/>
    </source>
</evidence>
<evidence type="ECO:0000313" key="2">
    <source>
        <dbReference type="EMBL" id="GGX47255.1"/>
    </source>
</evidence>